<dbReference type="Gene3D" id="3.40.190.10">
    <property type="entry name" value="Periplasmic binding protein-like II"/>
    <property type="match status" value="1"/>
</dbReference>
<dbReference type="GO" id="GO:0022857">
    <property type="term" value="F:transmembrane transporter activity"/>
    <property type="evidence" value="ECO:0007669"/>
    <property type="project" value="InterPro"/>
</dbReference>
<evidence type="ECO:0000259" key="2">
    <source>
        <dbReference type="Pfam" id="PF04069"/>
    </source>
</evidence>
<keyword evidence="1" id="KW-0732">Signal</keyword>
<gene>
    <name evidence="3" type="ORF">DWQ67_09230</name>
</gene>
<dbReference type="SUPFAM" id="SSF53850">
    <property type="entry name" value="Periplasmic binding protein-like II"/>
    <property type="match status" value="1"/>
</dbReference>
<sequence length="334" mass="36169">MKIPSIQNHRRRAAAGILAIAAVGLAGCGLQPAAAYVPEAGPGSLQVIDGAESTKVTVTSKQFTEQQIMGKIAVLTAKASGFEVGDLSNVPGSQPARELIATGRADVMFDYTGTAWLTYLKHETGYPDQKKQWQVVHDQDLDNGITWGAPAPLDNTYAFAIKASSQDKLKGITKLSQIADLPVKDRTFCVESEFNSRQDGFTPMLAKYGLKQGAADGVPTSNVSVLDTGAVYEATAQGACNFGEVFTTDGRIKSLNLTVLEDDKKFFPSYNVAPLFRTELVQKYPQLEANFAEVAKKMNNETFIELNRKVDVDGEEPADVAFDWMVKQGFISAK</sequence>
<dbReference type="AlphaFoldDB" id="A0A496PIG3"/>
<name>A0A496PIG3_9MICC</name>
<organism evidence="3 4">
    <name type="scientific">Galactobacter caseinivorans</name>
    <dbReference type="NCBI Taxonomy" id="2676123"/>
    <lineage>
        <taxon>Bacteria</taxon>
        <taxon>Bacillati</taxon>
        <taxon>Actinomycetota</taxon>
        <taxon>Actinomycetes</taxon>
        <taxon>Micrococcales</taxon>
        <taxon>Micrococcaceae</taxon>
        <taxon>Galactobacter</taxon>
    </lineage>
</organism>
<reference evidence="3 4" key="1">
    <citation type="submission" date="2018-07" db="EMBL/GenBank/DDBJ databases">
        <title>Arthrobacter sp. nov., isolated from raw cow's milk with high bacterial count.</title>
        <authorList>
            <person name="Hahne J."/>
            <person name="Isele D."/>
            <person name="Lipski A."/>
        </authorList>
    </citation>
    <scope>NUCLEOTIDE SEQUENCE [LARGE SCALE GENOMIC DNA]</scope>
    <source>
        <strain evidence="3 4">JZ R-183</strain>
    </source>
</reference>
<feature type="chain" id="PRO_5039253114" evidence="1">
    <location>
        <begin position="27"/>
        <end position="334"/>
    </location>
</feature>
<proteinExistence type="predicted"/>
<accession>A0A496PIG3</accession>
<dbReference type="Gene3D" id="3.40.190.120">
    <property type="entry name" value="Osmoprotection protein (prox), domain 2"/>
    <property type="match status" value="1"/>
</dbReference>
<dbReference type="Proteomes" id="UP000273119">
    <property type="component" value="Unassembled WGS sequence"/>
</dbReference>
<evidence type="ECO:0000313" key="3">
    <source>
        <dbReference type="EMBL" id="RKW70271.1"/>
    </source>
</evidence>
<feature type="signal peptide" evidence="1">
    <location>
        <begin position="1"/>
        <end position="26"/>
    </location>
</feature>
<dbReference type="GO" id="GO:0043190">
    <property type="term" value="C:ATP-binding cassette (ABC) transporter complex"/>
    <property type="evidence" value="ECO:0007669"/>
    <property type="project" value="InterPro"/>
</dbReference>
<dbReference type="InterPro" id="IPR007210">
    <property type="entry name" value="ABC_Gly_betaine_transp_sub-bd"/>
</dbReference>
<evidence type="ECO:0000256" key="1">
    <source>
        <dbReference type="SAM" id="SignalP"/>
    </source>
</evidence>
<dbReference type="CDD" id="cd13611">
    <property type="entry name" value="PBP2_YehZ"/>
    <property type="match status" value="1"/>
</dbReference>
<keyword evidence="4" id="KW-1185">Reference proteome</keyword>
<comment type="caution">
    <text evidence="3">The sequence shown here is derived from an EMBL/GenBank/DDBJ whole genome shotgun (WGS) entry which is preliminary data.</text>
</comment>
<evidence type="ECO:0000313" key="4">
    <source>
        <dbReference type="Proteomes" id="UP000273119"/>
    </source>
</evidence>
<dbReference type="PROSITE" id="PS51257">
    <property type="entry name" value="PROKAR_LIPOPROTEIN"/>
    <property type="match status" value="1"/>
</dbReference>
<dbReference type="EMBL" id="QQXL01000005">
    <property type="protein sequence ID" value="RKW70271.1"/>
    <property type="molecule type" value="Genomic_DNA"/>
</dbReference>
<dbReference type="RefSeq" id="WP_121485317.1">
    <property type="nucleotide sequence ID" value="NZ_QQXL01000005.1"/>
</dbReference>
<feature type="domain" description="ABC-type glycine betaine transport system substrate-binding" evidence="2">
    <location>
        <begin position="55"/>
        <end position="325"/>
    </location>
</feature>
<dbReference type="Pfam" id="PF04069">
    <property type="entry name" value="OpuAC"/>
    <property type="match status" value="1"/>
</dbReference>
<protein>
    <submittedName>
        <fullName evidence="3">Glycine/betaine ABC transporter substrate-binding protein</fullName>
    </submittedName>
</protein>